<evidence type="ECO:0000313" key="4">
    <source>
        <dbReference type="Proteomes" id="UP000193920"/>
    </source>
</evidence>
<feature type="transmembrane region" description="Helical" evidence="2">
    <location>
        <begin position="451"/>
        <end position="472"/>
    </location>
</feature>
<keyword evidence="2" id="KW-0472">Membrane</keyword>
<accession>A0A1Y2FRG5</accession>
<organism evidence="3 4">
    <name type="scientific">Neocallimastix californiae</name>
    <dbReference type="NCBI Taxonomy" id="1754190"/>
    <lineage>
        <taxon>Eukaryota</taxon>
        <taxon>Fungi</taxon>
        <taxon>Fungi incertae sedis</taxon>
        <taxon>Chytridiomycota</taxon>
        <taxon>Chytridiomycota incertae sedis</taxon>
        <taxon>Neocallimastigomycetes</taxon>
        <taxon>Neocallimastigales</taxon>
        <taxon>Neocallimastigaceae</taxon>
        <taxon>Neocallimastix</taxon>
    </lineage>
</organism>
<dbReference type="STRING" id="1754190.A0A1Y2FRG5"/>
<feature type="compositionally biased region" description="Low complexity" evidence="1">
    <location>
        <begin position="89"/>
        <end position="102"/>
    </location>
</feature>
<feature type="region of interest" description="Disordered" evidence="1">
    <location>
        <begin position="918"/>
        <end position="966"/>
    </location>
</feature>
<feature type="transmembrane region" description="Helical" evidence="2">
    <location>
        <begin position="484"/>
        <end position="502"/>
    </location>
</feature>
<feature type="transmembrane region" description="Helical" evidence="2">
    <location>
        <begin position="514"/>
        <end position="536"/>
    </location>
</feature>
<feature type="compositionally biased region" description="Acidic residues" evidence="1">
    <location>
        <begin position="952"/>
        <end position="966"/>
    </location>
</feature>
<feature type="transmembrane region" description="Helical" evidence="2">
    <location>
        <begin position="178"/>
        <end position="199"/>
    </location>
</feature>
<feature type="transmembrane region" description="Helical" evidence="2">
    <location>
        <begin position="379"/>
        <end position="397"/>
    </location>
</feature>
<dbReference type="AlphaFoldDB" id="A0A1Y2FRG5"/>
<dbReference type="EMBL" id="MCOG01000002">
    <property type="protein sequence ID" value="ORY86578.1"/>
    <property type="molecule type" value="Genomic_DNA"/>
</dbReference>
<comment type="caution">
    <text evidence="3">The sequence shown here is derived from an EMBL/GenBank/DDBJ whole genome shotgun (WGS) entry which is preliminary data.</text>
</comment>
<evidence type="ECO:0000256" key="2">
    <source>
        <dbReference type="SAM" id="Phobius"/>
    </source>
</evidence>
<feature type="region of interest" description="Disordered" evidence="1">
    <location>
        <begin position="588"/>
        <end position="615"/>
    </location>
</feature>
<feature type="transmembrane region" description="Helical" evidence="2">
    <location>
        <begin position="146"/>
        <end position="166"/>
    </location>
</feature>
<feature type="compositionally biased region" description="Basic and acidic residues" evidence="1">
    <location>
        <begin position="751"/>
        <end position="782"/>
    </location>
</feature>
<feature type="transmembrane region" description="Helical" evidence="2">
    <location>
        <begin position="340"/>
        <end position="359"/>
    </location>
</feature>
<feature type="compositionally biased region" description="Low complexity" evidence="1">
    <location>
        <begin position="783"/>
        <end position="806"/>
    </location>
</feature>
<feature type="compositionally biased region" description="Polar residues" evidence="1">
    <location>
        <begin position="19"/>
        <end position="49"/>
    </location>
</feature>
<evidence type="ECO:0008006" key="5">
    <source>
        <dbReference type="Google" id="ProtNLM"/>
    </source>
</evidence>
<feature type="transmembrane region" description="Helical" evidence="2">
    <location>
        <begin position="235"/>
        <end position="253"/>
    </location>
</feature>
<protein>
    <recommendedName>
        <fullName evidence="5">Amino acid transporter transmembrane domain-containing protein</fullName>
    </recommendedName>
</protein>
<evidence type="ECO:0000313" key="3">
    <source>
        <dbReference type="EMBL" id="ORY86578.1"/>
    </source>
</evidence>
<keyword evidence="2" id="KW-1133">Transmembrane helix</keyword>
<feature type="compositionally biased region" description="Low complexity" evidence="1">
    <location>
        <begin position="601"/>
        <end position="615"/>
    </location>
</feature>
<sequence length="966" mass="109612">MSRKSNTLALPVNPHIPILNNSDSEYEPETSNVNKSVSFIDTTGNITSRYSSYNEENSEDEKSYESDNDDSSLLKVKKSTSNGSKFNRKSTYSSRKSTGSSLGSRLSTIYRKSTSTIGNGLNSLRFTNTFSINRNKTLKKLLDTKTVGFAGGVTLLINGILGPGLIPTPQIFSVSGLVIPALTFIFFAVFSTICAQFIVEAMQTIPGNKHFQGTVEFSTLINFYFGKKMHIIGQFILYMALQSANVSSIIYSAQTMDNFIINFFKKSCGVAADLPFFSNSTVNAVKNDSSFRLYCVDEMAKENSPFGDQFMLVTLGYIITFICIFPVGFMKLQDNINMQIVSFSITVLVFTIWFVLFYLHGFNINNVPLLSYDCKEVVGVVMFNFAFVTTIPSWINIKKKEVSVQKSLWTSTITSVVLYIIIGYSAAVAFKTEGTLNILSQLSSLNVLGRITTYVFSIAILMVSIPTFSIIVRNNLVQNKICGYKTATFLSHVLPWICVLPFQTGTFINDVINWSSLLFVSTANFIIPIIIYLKCLKFKSESKPRRYFTPRQREILKTIHWSSKTIQGFIDSYPVSKDQDQENIKYNKNNNINEKQENIDSDNNSSSSSETLNASNNDVPEIHLYTTNKEESKIVITEENAKQFLPPPPPVSRTASHSNVNNQYPISRFSTLPTHPLFISNYYKGIPSWVPFKPKTFALICLTIIMIIITAVIGLNVYQELDSHDILIYFSEDNSRANAIDALNENPLLVEKDKDNESSSKYNEDIYNSEEDKSKNRSKDNKIINANNTVTTTTTTKNNNSTKSINNNNYQAINNDNRVNNNNNNNNNKFNNDYNVYEPIIEFNYVNNNNENKYNSDAYKSNRKENNGGNESTRINQNGNERDDENIINTNYDIGRDNNFVNNNDIFYDNNYINNNNNNNNDNFSKDNIQDNYENNHDYNHDDNYNNHNNYDEDEDGDEDDEDEEY</sequence>
<feature type="transmembrane region" description="Helical" evidence="2">
    <location>
        <begin position="309"/>
        <end position="328"/>
    </location>
</feature>
<feature type="transmembrane region" description="Helical" evidence="2">
    <location>
        <begin position="409"/>
        <end position="431"/>
    </location>
</feature>
<name>A0A1Y2FRG5_9FUNG</name>
<feature type="compositionally biased region" description="Basic and acidic residues" evidence="1">
    <location>
        <begin position="924"/>
        <end position="945"/>
    </location>
</feature>
<dbReference type="OrthoDB" id="294541at2759"/>
<dbReference type="PANTHER" id="PTHR16189">
    <property type="entry name" value="TRANSMEMBRANE PROTEIN 104-RELATED"/>
    <property type="match status" value="1"/>
</dbReference>
<proteinExistence type="predicted"/>
<reference evidence="3 4" key="1">
    <citation type="submission" date="2016-08" db="EMBL/GenBank/DDBJ databases">
        <title>A Parts List for Fungal Cellulosomes Revealed by Comparative Genomics.</title>
        <authorList>
            <consortium name="DOE Joint Genome Institute"/>
            <person name="Haitjema C.H."/>
            <person name="Gilmore S.P."/>
            <person name="Henske J.K."/>
            <person name="Solomon K.V."/>
            <person name="De Groot R."/>
            <person name="Kuo A."/>
            <person name="Mondo S.J."/>
            <person name="Salamov A.A."/>
            <person name="Labutti K."/>
            <person name="Zhao Z."/>
            <person name="Chiniquy J."/>
            <person name="Barry K."/>
            <person name="Brewer H.M."/>
            <person name="Purvine S.O."/>
            <person name="Wright A.T."/>
            <person name="Boxma B."/>
            <person name="Van Alen T."/>
            <person name="Hackstein J.H."/>
            <person name="Baker S.E."/>
            <person name="Grigoriev I.V."/>
            <person name="O'Malley M.A."/>
        </authorList>
    </citation>
    <scope>NUCLEOTIDE SEQUENCE [LARGE SCALE GENOMIC DNA]</scope>
    <source>
        <strain evidence="3 4">G1</strain>
    </source>
</reference>
<evidence type="ECO:0000256" key="1">
    <source>
        <dbReference type="SAM" id="MobiDB-lite"/>
    </source>
</evidence>
<keyword evidence="4" id="KW-1185">Reference proteome</keyword>
<gene>
    <name evidence="3" type="ORF">LY90DRAFT_374652</name>
</gene>
<dbReference type="PANTHER" id="PTHR16189:SF3">
    <property type="entry name" value="AMINO ACID TRANSPORTER TRANSMEMBRANE DOMAIN-CONTAINING PROTEIN"/>
    <property type="match status" value="1"/>
</dbReference>
<keyword evidence="2" id="KW-0812">Transmembrane</keyword>
<feature type="compositionally biased region" description="Polar residues" evidence="1">
    <location>
        <begin position="867"/>
        <end position="879"/>
    </location>
</feature>
<feature type="region of interest" description="Disordered" evidence="1">
    <location>
        <begin position="751"/>
        <end position="806"/>
    </location>
</feature>
<feature type="region of interest" description="Disordered" evidence="1">
    <location>
        <begin position="852"/>
        <end position="886"/>
    </location>
</feature>
<feature type="region of interest" description="Disordered" evidence="1">
    <location>
        <begin position="1"/>
        <end position="102"/>
    </location>
</feature>
<feature type="transmembrane region" description="Helical" evidence="2">
    <location>
        <begin position="697"/>
        <end position="718"/>
    </location>
</feature>
<dbReference type="Proteomes" id="UP000193920">
    <property type="component" value="Unassembled WGS sequence"/>
</dbReference>